<sequence>MDDASGITVEHRPPDEVFAVLGNETRIDILRAFADADGPLTFSELREAVGMRDSGQFNYHLGKLVGPFVRESEEGEGYEPTLAALQVVGALVAGTYTADATIDPIEVDDPCPTCEERPLLVTFEDDQAHVTCEHCDEFQNFYSFPPGTIDQYTRAELPEVFDRWLWTLFQRITAGFCANCAGRLSGQLRSDEEPPRVEWRCDRCGDRAIASPSMPVLYHAATQGFLYDHGIDPTTTPSWRIASKRDVEVEATEEQATVRLAFGGDTLTGYVDAEGRVTSVERSDR</sequence>
<evidence type="ECO:0000259" key="1">
    <source>
        <dbReference type="Pfam" id="PF24038"/>
    </source>
</evidence>
<accession>A0ABD5RSB3</accession>
<feature type="domain" description="DUF7347" evidence="1">
    <location>
        <begin position="14"/>
        <end position="90"/>
    </location>
</feature>
<evidence type="ECO:0000259" key="2">
    <source>
        <dbReference type="Pfam" id="PF24042"/>
    </source>
</evidence>
<dbReference type="InterPro" id="IPR036390">
    <property type="entry name" value="WH_DNA-bd_sf"/>
</dbReference>
<dbReference type="Pfam" id="PF24038">
    <property type="entry name" value="DUF7347"/>
    <property type="match status" value="1"/>
</dbReference>
<feature type="domain" description="DUF7351" evidence="2">
    <location>
        <begin position="108"/>
        <end position="277"/>
    </location>
</feature>
<protein>
    <submittedName>
        <fullName evidence="3">Helix-turn-helix domain-containing protein</fullName>
    </submittedName>
</protein>
<evidence type="ECO:0000313" key="4">
    <source>
        <dbReference type="Proteomes" id="UP001596099"/>
    </source>
</evidence>
<proteinExistence type="predicted"/>
<dbReference type="Gene3D" id="1.10.10.10">
    <property type="entry name" value="Winged helix-like DNA-binding domain superfamily/Winged helix DNA-binding domain"/>
    <property type="match status" value="1"/>
</dbReference>
<evidence type="ECO:0000313" key="3">
    <source>
        <dbReference type="EMBL" id="MFC5973020.1"/>
    </source>
</evidence>
<dbReference type="RefSeq" id="WP_247417069.1">
    <property type="nucleotide sequence ID" value="NZ_JALLGW010000001.1"/>
</dbReference>
<dbReference type="InterPro" id="IPR055771">
    <property type="entry name" value="DUF7347"/>
</dbReference>
<keyword evidence="4" id="KW-1185">Reference proteome</keyword>
<dbReference type="AlphaFoldDB" id="A0ABD5RSB3"/>
<reference evidence="3 4" key="1">
    <citation type="journal article" date="2019" name="Int. J. Syst. Evol. Microbiol.">
        <title>The Global Catalogue of Microorganisms (GCM) 10K type strain sequencing project: providing services to taxonomists for standard genome sequencing and annotation.</title>
        <authorList>
            <consortium name="The Broad Institute Genomics Platform"/>
            <consortium name="The Broad Institute Genome Sequencing Center for Infectious Disease"/>
            <person name="Wu L."/>
            <person name="Ma J."/>
        </authorList>
    </citation>
    <scope>NUCLEOTIDE SEQUENCE [LARGE SCALE GENOMIC DNA]</scope>
    <source>
        <strain evidence="3 4">CGMCC 1.12543</strain>
    </source>
</reference>
<comment type="caution">
    <text evidence="3">The sequence shown here is derived from an EMBL/GenBank/DDBJ whole genome shotgun (WGS) entry which is preliminary data.</text>
</comment>
<dbReference type="InterPro" id="IPR055775">
    <property type="entry name" value="DUF7351"/>
</dbReference>
<dbReference type="EMBL" id="JBHSQH010000001">
    <property type="protein sequence ID" value="MFC5973020.1"/>
    <property type="molecule type" value="Genomic_DNA"/>
</dbReference>
<dbReference type="SUPFAM" id="SSF46785">
    <property type="entry name" value="Winged helix' DNA-binding domain"/>
    <property type="match status" value="1"/>
</dbReference>
<dbReference type="Pfam" id="PF24042">
    <property type="entry name" value="DUF7351"/>
    <property type="match status" value="1"/>
</dbReference>
<dbReference type="CDD" id="cd00090">
    <property type="entry name" value="HTH_ARSR"/>
    <property type="match status" value="1"/>
</dbReference>
<name>A0ABD5RSB3_9EURY</name>
<gene>
    <name evidence="3" type="ORF">ACFPYI_16930</name>
</gene>
<dbReference type="Proteomes" id="UP001596099">
    <property type="component" value="Unassembled WGS sequence"/>
</dbReference>
<organism evidence="3 4">
    <name type="scientific">Halomarina salina</name>
    <dbReference type="NCBI Taxonomy" id="1872699"/>
    <lineage>
        <taxon>Archaea</taxon>
        <taxon>Methanobacteriati</taxon>
        <taxon>Methanobacteriota</taxon>
        <taxon>Stenosarchaea group</taxon>
        <taxon>Halobacteria</taxon>
        <taxon>Halobacteriales</taxon>
        <taxon>Natronomonadaceae</taxon>
        <taxon>Halomarina</taxon>
    </lineage>
</organism>
<dbReference type="InterPro" id="IPR036388">
    <property type="entry name" value="WH-like_DNA-bd_sf"/>
</dbReference>
<dbReference type="InterPro" id="IPR011991">
    <property type="entry name" value="ArsR-like_HTH"/>
</dbReference>